<comment type="caution">
    <text evidence="3">The sequence shown here is derived from an EMBL/GenBank/DDBJ whole genome shotgun (WGS) entry which is preliminary data.</text>
</comment>
<accession>A0A9W8JZ08</accession>
<dbReference type="AlphaFoldDB" id="A0A9W8JZ08"/>
<organism evidence="3 4">
    <name type="scientific">Agrocybe chaxingu</name>
    <dbReference type="NCBI Taxonomy" id="84603"/>
    <lineage>
        <taxon>Eukaryota</taxon>
        <taxon>Fungi</taxon>
        <taxon>Dikarya</taxon>
        <taxon>Basidiomycota</taxon>
        <taxon>Agaricomycotina</taxon>
        <taxon>Agaricomycetes</taxon>
        <taxon>Agaricomycetidae</taxon>
        <taxon>Agaricales</taxon>
        <taxon>Agaricineae</taxon>
        <taxon>Strophariaceae</taxon>
        <taxon>Agrocybe</taxon>
    </lineage>
</organism>
<keyword evidence="2" id="KW-0472">Membrane</keyword>
<keyword evidence="2" id="KW-1133">Transmembrane helix</keyword>
<evidence type="ECO:0000256" key="2">
    <source>
        <dbReference type="SAM" id="Phobius"/>
    </source>
</evidence>
<evidence type="ECO:0000256" key="1">
    <source>
        <dbReference type="SAM" id="MobiDB-lite"/>
    </source>
</evidence>
<gene>
    <name evidence="3" type="ORF">NLJ89_g6527</name>
</gene>
<keyword evidence="4" id="KW-1185">Reference proteome</keyword>
<evidence type="ECO:0000313" key="3">
    <source>
        <dbReference type="EMBL" id="KAJ3507040.1"/>
    </source>
</evidence>
<dbReference type="Proteomes" id="UP001148786">
    <property type="component" value="Unassembled WGS sequence"/>
</dbReference>
<protein>
    <submittedName>
        <fullName evidence="3">Uncharacterized protein</fullName>
    </submittedName>
</protein>
<dbReference type="EMBL" id="JANKHO010000701">
    <property type="protein sequence ID" value="KAJ3507040.1"/>
    <property type="molecule type" value="Genomic_DNA"/>
</dbReference>
<dbReference type="OrthoDB" id="2133190at2759"/>
<feature type="compositionally biased region" description="Polar residues" evidence="1">
    <location>
        <begin position="345"/>
        <end position="354"/>
    </location>
</feature>
<keyword evidence="2" id="KW-0812">Transmembrane</keyword>
<reference evidence="3" key="1">
    <citation type="submission" date="2022-07" db="EMBL/GenBank/DDBJ databases">
        <title>Genome Sequence of Agrocybe chaxingu.</title>
        <authorList>
            <person name="Buettner E."/>
        </authorList>
    </citation>
    <scope>NUCLEOTIDE SEQUENCE</scope>
    <source>
        <strain evidence="3">MP-N11</strain>
    </source>
</reference>
<feature type="transmembrane region" description="Helical" evidence="2">
    <location>
        <begin position="14"/>
        <end position="37"/>
    </location>
</feature>
<evidence type="ECO:0000313" key="4">
    <source>
        <dbReference type="Proteomes" id="UP001148786"/>
    </source>
</evidence>
<proteinExistence type="predicted"/>
<feature type="region of interest" description="Disordered" evidence="1">
    <location>
        <begin position="344"/>
        <end position="387"/>
    </location>
</feature>
<name>A0A9W8JZ08_9AGAR</name>
<sequence length="447" mass="48978">MQPAVWAWKEYVQLFHLLVSLCVLASFVASWVGFTFGQSGVEGVVKRGRSLSVASFLSSRASNEKEREKKRSGLKGWVGLAMDSVLEGSLAFASLLLDAVDLCRTIGDAASLTYFERSQIYGAISTKRHAPASELVTLALVRWSDNGIFGRFSRMRAQAIWGAAKAQIKFSGSTKAGPAQKDGKMYQNLVFETLPNVEGSVHRLAAATKADREGEGHAYDPLEVLGVLVVKERVKKHLGKMFVSAVGVHSGDPETEEQDDEEIQRRRTIDAARELGGDVEALAKTFERVWKTNCTSFDDASEDDIEDLRPDIDSDDGEIKALMTALVLFRRVFATPAASDVECSSAASSVTMTPTARERESAANLLMSPPPSPDPSRSARSGVKADERRLKTMHGLRRALGHRVFEELGLDDGADGHQQDVELGLEDARDRVVDLIVDVERRERIIA</sequence>